<dbReference type="InterPro" id="IPR039315">
    <property type="entry name" value="CheW"/>
</dbReference>
<dbReference type="EMBL" id="BPQH01000001">
    <property type="protein sequence ID" value="GJD47660.1"/>
    <property type="molecule type" value="Genomic_DNA"/>
</dbReference>
<protein>
    <submittedName>
        <fullName evidence="2">Chemotaxis protein CheW</fullName>
    </submittedName>
</protein>
<reference evidence="2" key="2">
    <citation type="submission" date="2021-08" db="EMBL/GenBank/DDBJ databases">
        <authorList>
            <person name="Tani A."/>
            <person name="Ola A."/>
            <person name="Ogura Y."/>
            <person name="Katsura K."/>
            <person name="Hayashi T."/>
        </authorList>
    </citation>
    <scope>NUCLEOTIDE SEQUENCE</scope>
    <source>
        <strain evidence="2">KCTC 52305</strain>
    </source>
</reference>
<dbReference type="Pfam" id="PF01584">
    <property type="entry name" value="CheW"/>
    <property type="match status" value="1"/>
</dbReference>
<dbReference type="PROSITE" id="PS50851">
    <property type="entry name" value="CHEW"/>
    <property type="match status" value="1"/>
</dbReference>
<accession>A0ABQ4QRZ7</accession>
<proteinExistence type="predicted"/>
<dbReference type="SMART" id="SM00260">
    <property type="entry name" value="CheW"/>
    <property type="match status" value="1"/>
</dbReference>
<dbReference type="Gene3D" id="2.40.50.180">
    <property type="entry name" value="CheA-289, Domain 4"/>
    <property type="match status" value="1"/>
</dbReference>
<dbReference type="PANTHER" id="PTHR22617">
    <property type="entry name" value="CHEMOTAXIS SENSOR HISTIDINE KINASE-RELATED"/>
    <property type="match status" value="1"/>
</dbReference>
<evidence type="ECO:0000259" key="1">
    <source>
        <dbReference type="PROSITE" id="PS50851"/>
    </source>
</evidence>
<dbReference type="InterPro" id="IPR002545">
    <property type="entry name" value="CheW-lke_dom"/>
</dbReference>
<dbReference type="Proteomes" id="UP001055167">
    <property type="component" value="Unassembled WGS sequence"/>
</dbReference>
<comment type="caution">
    <text evidence="2">The sequence shown here is derived from an EMBL/GenBank/DDBJ whole genome shotgun (WGS) entry which is preliminary data.</text>
</comment>
<gene>
    <name evidence="2" type="primary">cheW_1</name>
    <name evidence="2" type="ORF">OPKNFCMD_0369</name>
</gene>
<organism evidence="2 3">
    <name type="scientific">Methylobacterium crusticola</name>
    <dbReference type="NCBI Taxonomy" id="1697972"/>
    <lineage>
        <taxon>Bacteria</taxon>
        <taxon>Pseudomonadati</taxon>
        <taxon>Pseudomonadota</taxon>
        <taxon>Alphaproteobacteria</taxon>
        <taxon>Hyphomicrobiales</taxon>
        <taxon>Methylobacteriaceae</taxon>
        <taxon>Methylobacterium</taxon>
    </lineage>
</organism>
<dbReference type="Gene3D" id="2.30.30.40">
    <property type="entry name" value="SH3 Domains"/>
    <property type="match status" value="1"/>
</dbReference>
<keyword evidence="3" id="KW-1185">Reference proteome</keyword>
<feature type="domain" description="CheW-like" evidence="1">
    <location>
        <begin position="18"/>
        <end position="158"/>
    </location>
</feature>
<dbReference type="InterPro" id="IPR036061">
    <property type="entry name" value="CheW-like_dom_sf"/>
</dbReference>
<sequence>MMAANTNTANGTTPAGETTDYVTVTLGDELFGLPIDRVHDVFIATNLTEVPLAPPEIKGLLNLRGRVVTAICLRRRLGLPDQAADGRNMAVGLEHAGEAYGVLVDQVGEVMKLSADTFEPNPVHLDARWRSVSRGVHRLEGRLLIVLDVEAVLAFGDERIAATAA</sequence>
<dbReference type="SUPFAM" id="SSF50341">
    <property type="entry name" value="CheW-like"/>
    <property type="match status" value="1"/>
</dbReference>
<reference evidence="2" key="1">
    <citation type="journal article" date="2021" name="Front. Microbiol.">
        <title>Comprehensive Comparative Genomics and Phenotyping of Methylobacterium Species.</title>
        <authorList>
            <person name="Alessa O."/>
            <person name="Ogura Y."/>
            <person name="Fujitani Y."/>
            <person name="Takami H."/>
            <person name="Hayashi T."/>
            <person name="Sahin N."/>
            <person name="Tani A."/>
        </authorList>
    </citation>
    <scope>NUCLEOTIDE SEQUENCE</scope>
    <source>
        <strain evidence="2">KCTC 52305</strain>
    </source>
</reference>
<evidence type="ECO:0000313" key="2">
    <source>
        <dbReference type="EMBL" id="GJD47660.1"/>
    </source>
</evidence>
<dbReference type="PANTHER" id="PTHR22617:SF23">
    <property type="entry name" value="CHEMOTAXIS PROTEIN CHEW"/>
    <property type="match status" value="1"/>
</dbReference>
<name>A0ABQ4QRZ7_9HYPH</name>
<evidence type="ECO:0000313" key="3">
    <source>
        <dbReference type="Proteomes" id="UP001055167"/>
    </source>
</evidence>
<dbReference type="RefSeq" id="WP_128563759.1">
    <property type="nucleotide sequence ID" value="NZ_BPQH01000001.1"/>
</dbReference>